<sequence length="275" mass="29996">MTPKPTSSLPPALLGMYLRPVRAKEPGAPDKKQARRTTSEVQAAKDLKVVKKQAEVEDRARKVKTVSKKEDEMAKADKENATNAHHPPTKNQTKAAQPNPVKSLAPAKQGVSQAKNTKASSVDVEIVPDSEEEQGMKAAEDKEKKKKERKTKRSAVRDLVSAQREINNVNATSLKREFHDDADVAEKPGVKAKAVKWPKVCGMVEGWSSSAKDNVVPKKSAKKVAEEDKILMITAYSDDDEKAERVGVPSGKAKIGVLTKVTDRVVDPGHRAGRV</sequence>
<evidence type="ECO:0000313" key="2">
    <source>
        <dbReference type="EMBL" id="KAL0955356.1"/>
    </source>
</evidence>
<organism evidence="2 3">
    <name type="scientific">Hohenbuehelia grisea</name>
    <dbReference type="NCBI Taxonomy" id="104357"/>
    <lineage>
        <taxon>Eukaryota</taxon>
        <taxon>Fungi</taxon>
        <taxon>Dikarya</taxon>
        <taxon>Basidiomycota</taxon>
        <taxon>Agaricomycotina</taxon>
        <taxon>Agaricomycetes</taxon>
        <taxon>Agaricomycetidae</taxon>
        <taxon>Agaricales</taxon>
        <taxon>Pleurotineae</taxon>
        <taxon>Pleurotaceae</taxon>
        <taxon>Hohenbuehelia</taxon>
    </lineage>
</organism>
<feature type="compositionally biased region" description="Basic and acidic residues" evidence="1">
    <location>
        <begin position="67"/>
        <end position="80"/>
    </location>
</feature>
<dbReference type="Proteomes" id="UP001556367">
    <property type="component" value="Unassembled WGS sequence"/>
</dbReference>
<protein>
    <submittedName>
        <fullName evidence="2">Uncharacterized protein</fullName>
    </submittedName>
</protein>
<proteinExistence type="predicted"/>
<accession>A0ABR3JII6</accession>
<feature type="region of interest" description="Disordered" evidence="1">
    <location>
        <begin position="20"/>
        <end position="157"/>
    </location>
</feature>
<reference evidence="3" key="1">
    <citation type="submission" date="2024-06" db="EMBL/GenBank/DDBJ databases">
        <title>Multi-omics analyses provide insights into the biosynthesis of the anticancer antibiotic pleurotin in Hohenbuehelia grisea.</title>
        <authorList>
            <person name="Weaver J.A."/>
            <person name="Alberti F."/>
        </authorList>
    </citation>
    <scope>NUCLEOTIDE SEQUENCE [LARGE SCALE GENOMIC DNA]</scope>
    <source>
        <strain evidence="3">T-177</strain>
    </source>
</reference>
<feature type="compositionally biased region" description="Basic and acidic residues" evidence="1">
    <location>
        <begin position="22"/>
        <end position="32"/>
    </location>
</feature>
<feature type="compositionally biased region" description="Basic and acidic residues" evidence="1">
    <location>
        <begin position="134"/>
        <end position="143"/>
    </location>
</feature>
<feature type="compositionally biased region" description="Basic and acidic residues" evidence="1">
    <location>
        <begin position="43"/>
        <end position="60"/>
    </location>
</feature>
<feature type="compositionally biased region" description="Basic residues" evidence="1">
    <location>
        <begin position="144"/>
        <end position="154"/>
    </location>
</feature>
<evidence type="ECO:0000313" key="3">
    <source>
        <dbReference type="Proteomes" id="UP001556367"/>
    </source>
</evidence>
<evidence type="ECO:0000256" key="1">
    <source>
        <dbReference type="SAM" id="MobiDB-lite"/>
    </source>
</evidence>
<feature type="compositionally biased region" description="Polar residues" evidence="1">
    <location>
        <begin position="110"/>
        <end position="120"/>
    </location>
</feature>
<dbReference type="EMBL" id="JASNQZ010000006">
    <property type="protein sequence ID" value="KAL0955356.1"/>
    <property type="molecule type" value="Genomic_DNA"/>
</dbReference>
<gene>
    <name evidence="2" type="ORF">HGRIS_001605</name>
</gene>
<name>A0ABR3JII6_9AGAR</name>
<keyword evidence="3" id="KW-1185">Reference proteome</keyword>
<comment type="caution">
    <text evidence="2">The sequence shown here is derived from an EMBL/GenBank/DDBJ whole genome shotgun (WGS) entry which is preliminary data.</text>
</comment>